<feature type="transmembrane region" description="Helical" evidence="8">
    <location>
        <begin position="59"/>
        <end position="78"/>
    </location>
</feature>
<accession>A0ABW9JMM9</accession>
<protein>
    <submittedName>
        <fullName evidence="10">Heme-copper oxidase subunit III</fullName>
    </submittedName>
</protein>
<evidence type="ECO:0000256" key="8">
    <source>
        <dbReference type="SAM" id="Phobius"/>
    </source>
</evidence>
<feature type="transmembrane region" description="Helical" evidence="8">
    <location>
        <begin position="173"/>
        <end position="191"/>
    </location>
</feature>
<name>A0ABW9JMM9_9SPHI</name>
<evidence type="ECO:0000256" key="6">
    <source>
        <dbReference type="ARBA" id="ARBA00023136"/>
    </source>
</evidence>
<evidence type="ECO:0000313" key="11">
    <source>
        <dbReference type="Proteomes" id="UP001517367"/>
    </source>
</evidence>
<feature type="transmembrane region" description="Helical" evidence="8">
    <location>
        <begin position="20"/>
        <end position="39"/>
    </location>
</feature>
<dbReference type="InterPro" id="IPR024791">
    <property type="entry name" value="Cyt_c/ubiquinol_Oxase_su3"/>
</dbReference>
<keyword evidence="4 7" id="KW-0812">Transmembrane</keyword>
<proteinExistence type="inferred from homology"/>
<evidence type="ECO:0000256" key="4">
    <source>
        <dbReference type="ARBA" id="ARBA00022692"/>
    </source>
</evidence>
<dbReference type="EMBL" id="SRMP02000051">
    <property type="protein sequence ID" value="MFN0293715.1"/>
    <property type="molecule type" value="Genomic_DNA"/>
</dbReference>
<comment type="similarity">
    <text evidence="2 7">Belongs to the cytochrome c oxidase subunit 3 family.</text>
</comment>
<organism evidence="10 11">
    <name type="scientific">Pedobacter helvus</name>
    <dbReference type="NCBI Taxonomy" id="2563444"/>
    <lineage>
        <taxon>Bacteria</taxon>
        <taxon>Pseudomonadati</taxon>
        <taxon>Bacteroidota</taxon>
        <taxon>Sphingobacteriia</taxon>
        <taxon>Sphingobacteriales</taxon>
        <taxon>Sphingobacteriaceae</taxon>
        <taxon>Pedobacter</taxon>
    </lineage>
</organism>
<feature type="transmembrane region" description="Helical" evidence="8">
    <location>
        <begin position="90"/>
        <end position="109"/>
    </location>
</feature>
<dbReference type="CDD" id="cd00386">
    <property type="entry name" value="Heme_Cu_Oxidase_III_like"/>
    <property type="match status" value="1"/>
</dbReference>
<evidence type="ECO:0000256" key="5">
    <source>
        <dbReference type="ARBA" id="ARBA00022989"/>
    </source>
</evidence>
<evidence type="ECO:0000256" key="7">
    <source>
        <dbReference type="RuleBase" id="RU003376"/>
    </source>
</evidence>
<dbReference type="PANTHER" id="PTHR11403:SF2">
    <property type="entry name" value="CYTOCHROME BO(3) UBIQUINOL OXIDASE SUBUNIT 3"/>
    <property type="match status" value="1"/>
</dbReference>
<reference evidence="10 11" key="1">
    <citation type="submission" date="2024-12" db="EMBL/GenBank/DDBJ databases">
        <authorList>
            <person name="Hu S."/>
        </authorList>
    </citation>
    <scope>NUCLEOTIDE SEQUENCE [LARGE SCALE GENOMIC DNA]</scope>
    <source>
        <strain evidence="10 11">P-25</strain>
    </source>
</reference>
<comment type="caution">
    <text evidence="10">The sequence shown here is derived from an EMBL/GenBank/DDBJ whole genome shotgun (WGS) entry which is preliminary data.</text>
</comment>
<dbReference type="PROSITE" id="PS50253">
    <property type="entry name" value="COX3"/>
    <property type="match status" value="1"/>
</dbReference>
<comment type="subcellular location">
    <subcellularLocation>
        <location evidence="1 7">Cell membrane</location>
        <topology evidence="1 7">Multi-pass membrane protein</topology>
    </subcellularLocation>
</comment>
<dbReference type="SUPFAM" id="SSF81452">
    <property type="entry name" value="Cytochrome c oxidase subunit III-like"/>
    <property type="match status" value="1"/>
</dbReference>
<evidence type="ECO:0000256" key="2">
    <source>
        <dbReference type="ARBA" id="ARBA00010581"/>
    </source>
</evidence>
<evidence type="ECO:0000256" key="3">
    <source>
        <dbReference type="ARBA" id="ARBA00022475"/>
    </source>
</evidence>
<dbReference type="InterPro" id="IPR035973">
    <property type="entry name" value="Cyt_c_oxidase_su3-like_sf"/>
</dbReference>
<evidence type="ECO:0000256" key="1">
    <source>
        <dbReference type="ARBA" id="ARBA00004651"/>
    </source>
</evidence>
<feature type="domain" description="Heme-copper oxidase subunit III family profile" evidence="9">
    <location>
        <begin position="1"/>
        <end position="193"/>
    </location>
</feature>
<keyword evidence="5 8" id="KW-1133">Transmembrane helix</keyword>
<sequence>MVSTIQQQEEISVGLKSKKFVVWLFVVSSTIMFGGWTSYYLVFMASKGKGHGLVLPEVFNYSTGVLLLSSVCLFLAARALKGGNRSRQRLFLWCTFALGIVFGVLQFQGWSSLYQTGAVLVNNNAAISMVYVVSGFHLLHIVAGLAFVMSSLAGSYKNVSQEVAEYRQDITSIFWHFIDILWIYLYVFLLLNS</sequence>
<dbReference type="PANTHER" id="PTHR11403">
    <property type="entry name" value="CYTOCHROME C OXIDASE SUBUNIT III"/>
    <property type="match status" value="1"/>
</dbReference>
<keyword evidence="11" id="KW-1185">Reference proteome</keyword>
<dbReference type="Pfam" id="PF00510">
    <property type="entry name" value="COX3"/>
    <property type="match status" value="1"/>
</dbReference>
<evidence type="ECO:0000313" key="10">
    <source>
        <dbReference type="EMBL" id="MFN0293715.1"/>
    </source>
</evidence>
<dbReference type="RefSeq" id="WP_138729372.1">
    <property type="nucleotide sequence ID" value="NZ_SRMP02000051.1"/>
</dbReference>
<dbReference type="InterPro" id="IPR000298">
    <property type="entry name" value="Cyt_c_oxidase-like_su3"/>
</dbReference>
<feature type="transmembrane region" description="Helical" evidence="8">
    <location>
        <begin position="129"/>
        <end position="152"/>
    </location>
</feature>
<keyword evidence="3" id="KW-1003">Cell membrane</keyword>
<evidence type="ECO:0000259" key="9">
    <source>
        <dbReference type="PROSITE" id="PS50253"/>
    </source>
</evidence>
<dbReference type="InterPro" id="IPR013833">
    <property type="entry name" value="Cyt_c_oxidase_su3_a-hlx"/>
</dbReference>
<keyword evidence="6 8" id="KW-0472">Membrane</keyword>
<gene>
    <name evidence="10" type="ORF">E5L68_020225</name>
</gene>
<dbReference type="Proteomes" id="UP001517367">
    <property type="component" value="Unassembled WGS sequence"/>
</dbReference>
<dbReference type="Gene3D" id="1.20.120.80">
    <property type="entry name" value="Cytochrome c oxidase, subunit III, four-helix bundle"/>
    <property type="match status" value="1"/>
</dbReference>